<proteinExistence type="predicted"/>
<feature type="region of interest" description="Disordered" evidence="1">
    <location>
        <begin position="64"/>
        <end position="90"/>
    </location>
</feature>
<accession>A0A8X7BWF0</accession>
<comment type="caution">
    <text evidence="2">The sequence shown here is derived from an EMBL/GenBank/DDBJ whole genome shotgun (WGS) entry which is preliminary data.</text>
</comment>
<dbReference type="SUPFAM" id="SSF57667">
    <property type="entry name" value="beta-beta-alpha zinc fingers"/>
    <property type="match status" value="1"/>
</dbReference>
<dbReference type="AlphaFoldDB" id="A0A8X7BWF0"/>
<dbReference type="Gene3D" id="3.30.160.60">
    <property type="entry name" value="Classic Zinc Finger"/>
    <property type="match status" value="1"/>
</dbReference>
<sequence length="146" mass="16864">MERDTQNRMSAPNSFLRQYSNVILKETPSKQNIPGQLLDNIKNEIECYPNGKSTIVRGSVEEIYQEHSRSSRHSSDEGQNFKTSAKGEISCHQDPNAMKSPIFRSREMSYSCESTFSTYNALYMHYLDHSKEKEHKCNVCEKGFCH</sequence>
<dbReference type="Proteomes" id="UP000886998">
    <property type="component" value="Unassembled WGS sequence"/>
</dbReference>
<gene>
    <name evidence="2" type="ORF">TNIN_380331</name>
</gene>
<evidence type="ECO:0000256" key="1">
    <source>
        <dbReference type="SAM" id="MobiDB-lite"/>
    </source>
</evidence>
<dbReference type="InterPro" id="IPR036236">
    <property type="entry name" value="Znf_C2H2_sf"/>
</dbReference>
<evidence type="ECO:0000313" key="3">
    <source>
        <dbReference type="Proteomes" id="UP000886998"/>
    </source>
</evidence>
<evidence type="ECO:0000313" key="2">
    <source>
        <dbReference type="EMBL" id="GFY46410.1"/>
    </source>
</evidence>
<organism evidence="2 3">
    <name type="scientific">Trichonephila inaurata madagascariensis</name>
    <dbReference type="NCBI Taxonomy" id="2747483"/>
    <lineage>
        <taxon>Eukaryota</taxon>
        <taxon>Metazoa</taxon>
        <taxon>Ecdysozoa</taxon>
        <taxon>Arthropoda</taxon>
        <taxon>Chelicerata</taxon>
        <taxon>Arachnida</taxon>
        <taxon>Araneae</taxon>
        <taxon>Araneomorphae</taxon>
        <taxon>Entelegynae</taxon>
        <taxon>Araneoidea</taxon>
        <taxon>Nephilidae</taxon>
        <taxon>Trichonephila</taxon>
        <taxon>Trichonephila inaurata</taxon>
    </lineage>
</organism>
<feature type="compositionally biased region" description="Basic and acidic residues" evidence="1">
    <location>
        <begin position="64"/>
        <end position="76"/>
    </location>
</feature>
<dbReference type="EMBL" id="BMAV01005380">
    <property type="protein sequence ID" value="GFY46410.1"/>
    <property type="molecule type" value="Genomic_DNA"/>
</dbReference>
<evidence type="ECO:0008006" key="4">
    <source>
        <dbReference type="Google" id="ProtNLM"/>
    </source>
</evidence>
<keyword evidence="3" id="KW-1185">Reference proteome</keyword>
<name>A0A8X7BWF0_9ARAC</name>
<protein>
    <recommendedName>
        <fullName evidence="4">C2H2-type domain-containing protein</fullName>
    </recommendedName>
</protein>
<reference evidence="2" key="1">
    <citation type="submission" date="2020-08" db="EMBL/GenBank/DDBJ databases">
        <title>Multicomponent nature underlies the extraordinary mechanical properties of spider dragline silk.</title>
        <authorList>
            <person name="Kono N."/>
            <person name="Nakamura H."/>
            <person name="Mori M."/>
            <person name="Yoshida Y."/>
            <person name="Ohtoshi R."/>
            <person name="Malay A.D."/>
            <person name="Moran D.A.P."/>
            <person name="Tomita M."/>
            <person name="Numata K."/>
            <person name="Arakawa K."/>
        </authorList>
    </citation>
    <scope>NUCLEOTIDE SEQUENCE</scope>
</reference>